<protein>
    <recommendedName>
        <fullName evidence="3">Calcineurin-like metallo-phosphoesterase superfamily protein</fullName>
    </recommendedName>
</protein>
<evidence type="ECO:0000313" key="1">
    <source>
        <dbReference type="EMBL" id="KAK8952620.1"/>
    </source>
</evidence>
<dbReference type="InterPro" id="IPR029052">
    <property type="entry name" value="Metallo-depent_PP-like"/>
</dbReference>
<dbReference type="Proteomes" id="UP001412067">
    <property type="component" value="Unassembled WGS sequence"/>
</dbReference>
<sequence length="306" mass="34366">MSVWFSFSAAMRITESVRASMEESRSRTRSTDKLSWRGTLLVQAALCVALYGALSIGTPQESSNLGLSSRITRRRDSLDLYFLSVRGGFWPADEQTQLLQQMGRAVEFFKAKFVVNIGELGEDDPLMQNPNVHLCRYTTTVGNATMALPGKSKKCFLRKIKIGIDQTLDLVGVDTGLLQVIVHSIQSKESGSDQLDWLQHILSVTDSKWRIVVGFHPLTICRNQEQSSIEFLDPLHRIFLKHGVNAYLSKQGCGGHLYSNGGIAYVGNPGPLTSPESESIDVFRFEFLLHLNFQFSFLLFFLLYFL</sequence>
<keyword evidence="2" id="KW-1185">Reference proteome</keyword>
<gene>
    <name evidence="1" type="ORF">KSP40_PGU015002</name>
</gene>
<dbReference type="Gene3D" id="3.60.21.10">
    <property type="match status" value="1"/>
</dbReference>
<dbReference type="SUPFAM" id="SSF56300">
    <property type="entry name" value="Metallo-dependent phosphatases"/>
    <property type="match status" value="1"/>
</dbReference>
<name>A0ABR2LUR1_9ASPA</name>
<evidence type="ECO:0008006" key="3">
    <source>
        <dbReference type="Google" id="ProtNLM"/>
    </source>
</evidence>
<reference evidence="1 2" key="1">
    <citation type="journal article" date="2022" name="Nat. Plants">
        <title>Genomes of leafy and leafless Platanthera orchids illuminate the evolution of mycoheterotrophy.</title>
        <authorList>
            <person name="Li M.H."/>
            <person name="Liu K.W."/>
            <person name="Li Z."/>
            <person name="Lu H.C."/>
            <person name="Ye Q.L."/>
            <person name="Zhang D."/>
            <person name="Wang J.Y."/>
            <person name="Li Y.F."/>
            <person name="Zhong Z.M."/>
            <person name="Liu X."/>
            <person name="Yu X."/>
            <person name="Liu D.K."/>
            <person name="Tu X.D."/>
            <person name="Liu B."/>
            <person name="Hao Y."/>
            <person name="Liao X.Y."/>
            <person name="Jiang Y.T."/>
            <person name="Sun W.H."/>
            <person name="Chen J."/>
            <person name="Chen Y.Q."/>
            <person name="Ai Y."/>
            <person name="Zhai J.W."/>
            <person name="Wu S.S."/>
            <person name="Zhou Z."/>
            <person name="Hsiao Y.Y."/>
            <person name="Wu W.L."/>
            <person name="Chen Y.Y."/>
            <person name="Lin Y.F."/>
            <person name="Hsu J.L."/>
            <person name="Li C.Y."/>
            <person name="Wang Z.W."/>
            <person name="Zhao X."/>
            <person name="Zhong W.Y."/>
            <person name="Ma X.K."/>
            <person name="Ma L."/>
            <person name="Huang J."/>
            <person name="Chen G.Z."/>
            <person name="Huang M.Z."/>
            <person name="Huang L."/>
            <person name="Peng D.H."/>
            <person name="Luo Y.B."/>
            <person name="Zou S.Q."/>
            <person name="Chen S.P."/>
            <person name="Lan S."/>
            <person name="Tsai W.C."/>
            <person name="Van de Peer Y."/>
            <person name="Liu Z.J."/>
        </authorList>
    </citation>
    <scope>NUCLEOTIDE SEQUENCE [LARGE SCALE GENOMIC DNA]</scope>
    <source>
        <strain evidence="1">Lor288</strain>
    </source>
</reference>
<organism evidence="1 2">
    <name type="scientific">Platanthera guangdongensis</name>
    <dbReference type="NCBI Taxonomy" id="2320717"/>
    <lineage>
        <taxon>Eukaryota</taxon>
        <taxon>Viridiplantae</taxon>
        <taxon>Streptophyta</taxon>
        <taxon>Embryophyta</taxon>
        <taxon>Tracheophyta</taxon>
        <taxon>Spermatophyta</taxon>
        <taxon>Magnoliopsida</taxon>
        <taxon>Liliopsida</taxon>
        <taxon>Asparagales</taxon>
        <taxon>Orchidaceae</taxon>
        <taxon>Orchidoideae</taxon>
        <taxon>Orchideae</taxon>
        <taxon>Orchidinae</taxon>
        <taxon>Platanthera</taxon>
    </lineage>
</organism>
<dbReference type="EMBL" id="JBBWWR010000014">
    <property type="protein sequence ID" value="KAK8952620.1"/>
    <property type="molecule type" value="Genomic_DNA"/>
</dbReference>
<evidence type="ECO:0000313" key="2">
    <source>
        <dbReference type="Proteomes" id="UP001412067"/>
    </source>
</evidence>
<proteinExistence type="predicted"/>
<accession>A0ABR2LUR1</accession>
<comment type="caution">
    <text evidence="1">The sequence shown here is derived from an EMBL/GenBank/DDBJ whole genome shotgun (WGS) entry which is preliminary data.</text>
</comment>